<evidence type="ECO:0000313" key="6">
    <source>
        <dbReference type="RefSeq" id="XP_006819194.1"/>
    </source>
</evidence>
<dbReference type="InterPro" id="IPR005814">
    <property type="entry name" value="Aminotrans_3"/>
</dbReference>
<accession>A0ABM0MGQ3</accession>
<dbReference type="RefSeq" id="XP_006819194.1">
    <property type="nucleotide sequence ID" value="XM_006819131.1"/>
</dbReference>
<dbReference type="SUPFAM" id="SSF53383">
    <property type="entry name" value="PLP-dependent transferases"/>
    <property type="match status" value="1"/>
</dbReference>
<dbReference type="InterPro" id="IPR015421">
    <property type="entry name" value="PyrdxlP-dep_Trfase_major"/>
</dbReference>
<dbReference type="Pfam" id="PF00202">
    <property type="entry name" value="Aminotran_3"/>
    <property type="match status" value="1"/>
</dbReference>
<dbReference type="PANTHER" id="PTHR43206">
    <property type="entry name" value="AMINOTRANSFERASE"/>
    <property type="match status" value="1"/>
</dbReference>
<dbReference type="Proteomes" id="UP000694865">
    <property type="component" value="Unplaced"/>
</dbReference>
<evidence type="ECO:0000256" key="1">
    <source>
        <dbReference type="ARBA" id="ARBA00001933"/>
    </source>
</evidence>
<evidence type="ECO:0000313" key="5">
    <source>
        <dbReference type="Proteomes" id="UP000694865"/>
    </source>
</evidence>
<dbReference type="Gene3D" id="3.40.640.10">
    <property type="entry name" value="Type I PLP-dependent aspartate aminotransferase-like (Major domain)"/>
    <property type="match status" value="1"/>
</dbReference>
<name>A0ABM0MGQ3_SACKO</name>
<sequence>MGQPMIPSVYVLIWQTFGFRPSKKCLRYMVSSDGKNEADMKGHLRCIYAKANFISGKFTKISDCNCYNHPALMEAITDPRNMSMFVNRPALGVFPNSEYPNQLEKTLLSVAPPGMSRVQTMACGACSVENATKQAFIWKKKIERKGASVTEEELSSCMINQSPGCPPYSILSFHGGFHGRTYGALSCTHSKEIHKLDLPAFDWPIAPFPRLKYPLNSHTADNEAEEMRCLGEIRKIIAEYNSRGRNVAGLIVEPIQAEGGDYHASKEFFQQLQSLCKE</sequence>
<keyword evidence="5" id="KW-1185">Reference proteome</keyword>
<protein>
    <submittedName>
        <fullName evidence="6">4-aminobutyrate aminotransferase, mitochondrial-like</fullName>
    </submittedName>
</protein>
<feature type="non-terminal residue" evidence="6">
    <location>
        <position position="278"/>
    </location>
</feature>
<evidence type="ECO:0000256" key="4">
    <source>
        <dbReference type="ARBA" id="ARBA00022679"/>
    </source>
</evidence>
<dbReference type="PANTHER" id="PTHR43206:SF1">
    <property type="entry name" value="4-AMINOBUTYRATE AMINOTRANSFERASE, MITOCHONDRIAL"/>
    <property type="match status" value="1"/>
</dbReference>
<proteinExistence type="inferred from homology"/>
<dbReference type="InterPro" id="IPR015424">
    <property type="entry name" value="PyrdxlP-dep_Trfase"/>
</dbReference>
<comment type="cofactor">
    <cofactor evidence="1">
        <name>pyridoxal 5'-phosphate</name>
        <dbReference type="ChEBI" id="CHEBI:597326"/>
    </cofactor>
</comment>
<gene>
    <name evidence="6" type="primary">LOC102803733</name>
</gene>
<reference evidence="6" key="1">
    <citation type="submission" date="2025-08" db="UniProtKB">
        <authorList>
            <consortium name="RefSeq"/>
        </authorList>
    </citation>
    <scope>IDENTIFICATION</scope>
    <source>
        <tissue evidence="6">Testes</tissue>
    </source>
</reference>
<keyword evidence="4" id="KW-0808">Transferase</keyword>
<organism evidence="5 6">
    <name type="scientific">Saccoglossus kowalevskii</name>
    <name type="common">Acorn worm</name>
    <dbReference type="NCBI Taxonomy" id="10224"/>
    <lineage>
        <taxon>Eukaryota</taxon>
        <taxon>Metazoa</taxon>
        <taxon>Hemichordata</taxon>
        <taxon>Enteropneusta</taxon>
        <taxon>Harrimaniidae</taxon>
        <taxon>Saccoglossus</taxon>
    </lineage>
</organism>
<dbReference type="GeneID" id="102803733"/>
<evidence type="ECO:0000256" key="2">
    <source>
        <dbReference type="ARBA" id="ARBA00008954"/>
    </source>
</evidence>
<comment type="similarity">
    <text evidence="2">Belongs to the class-III pyridoxal-phosphate-dependent aminotransferase family.</text>
</comment>
<keyword evidence="3" id="KW-0032">Aminotransferase</keyword>
<evidence type="ECO:0000256" key="3">
    <source>
        <dbReference type="ARBA" id="ARBA00022576"/>
    </source>
</evidence>